<reference evidence="1" key="1">
    <citation type="journal article" date="2020" name="mSystems">
        <title>Genome- and Community-Level Interaction Insights into Carbon Utilization and Element Cycling Functions of Hydrothermarchaeota in Hydrothermal Sediment.</title>
        <authorList>
            <person name="Zhou Z."/>
            <person name="Liu Y."/>
            <person name="Xu W."/>
            <person name="Pan J."/>
            <person name="Luo Z.H."/>
            <person name="Li M."/>
        </authorList>
    </citation>
    <scope>NUCLEOTIDE SEQUENCE [LARGE SCALE GENOMIC DNA]</scope>
    <source>
        <strain evidence="1">SpSt-114</strain>
    </source>
</reference>
<proteinExistence type="predicted"/>
<name>A0A7C5X448_9AQUI</name>
<gene>
    <name evidence="1" type="ORF">ENN04_08645</name>
</gene>
<dbReference type="AlphaFoldDB" id="A0A7C5X448"/>
<comment type="caution">
    <text evidence="1">The sequence shown here is derived from an EMBL/GenBank/DDBJ whole genome shotgun (WGS) entry which is preliminary data.</text>
</comment>
<evidence type="ECO:0000313" key="1">
    <source>
        <dbReference type="EMBL" id="HHO74677.1"/>
    </source>
</evidence>
<accession>A0A7C5X448</accession>
<sequence>MIGGLLSLLFFLFLFSKTFALSWESAFKTQSAAKNVHFIAKYIDRDGKVHQLEYWRVSDKKLKRSTDGKVEIYAFKTKEGDYQYFILDKQKSALLKISRTNLYRLGAFYDWYSLAHILKRPISYRIEKLDKKPYSLGNYSCKWYLVSEPSQTYSVCWSEKLAIPLLIQDDKNKTVWEVQKVDTEHIGDNVFSINKKDLVELDVDEELSPE</sequence>
<protein>
    <recommendedName>
        <fullName evidence="2">Outer membrane lipoprotein-sorting protein</fullName>
    </recommendedName>
</protein>
<dbReference type="EMBL" id="DSAC01000108">
    <property type="protein sequence ID" value="HHO74677.1"/>
    <property type="molecule type" value="Genomic_DNA"/>
</dbReference>
<organism evidence="1">
    <name type="scientific">Thermocrinis ruber</name>
    <dbReference type="NCBI Taxonomy" id="75906"/>
    <lineage>
        <taxon>Bacteria</taxon>
        <taxon>Pseudomonadati</taxon>
        <taxon>Aquificota</taxon>
        <taxon>Aquificia</taxon>
        <taxon>Aquificales</taxon>
        <taxon>Aquificaceae</taxon>
        <taxon>Thermocrinis</taxon>
    </lineage>
</organism>
<evidence type="ECO:0008006" key="2">
    <source>
        <dbReference type="Google" id="ProtNLM"/>
    </source>
</evidence>